<keyword evidence="9 14" id="KW-0378">Hydrolase</keyword>
<dbReference type="PANTHER" id="PTHR42891">
    <property type="entry name" value="D-GLYCERO-BETA-D-MANNO-HEPTOSE-1,7-BISPHOSPHATE 7-PHOSPHATASE"/>
    <property type="match status" value="1"/>
</dbReference>
<feature type="binding site" evidence="17">
    <location>
        <position position="7"/>
    </location>
    <ligand>
        <name>Mg(2+)</name>
        <dbReference type="ChEBI" id="CHEBI:18420"/>
    </ligand>
</feature>
<evidence type="ECO:0000256" key="2">
    <source>
        <dbReference type="ARBA" id="ARBA00001946"/>
    </source>
</evidence>
<evidence type="ECO:0000256" key="13">
    <source>
        <dbReference type="ARBA" id="ARBA00061616"/>
    </source>
</evidence>
<dbReference type="CDD" id="cd07503">
    <property type="entry name" value="HAD_HisB-N"/>
    <property type="match status" value="1"/>
</dbReference>
<dbReference type="RefSeq" id="WP_259661316.1">
    <property type="nucleotide sequence ID" value="NZ_JAHXRI010000007.1"/>
</dbReference>
<evidence type="ECO:0000256" key="5">
    <source>
        <dbReference type="ARBA" id="ARBA00004708"/>
    </source>
</evidence>
<feature type="site" description="Stabilizes the phosphoryl group" evidence="16">
    <location>
        <position position="101"/>
    </location>
</feature>
<dbReference type="FunFam" id="3.40.50.1000:FF:000168">
    <property type="entry name" value="D,D-heptose 1,7-bisphosphate phosphatase"/>
    <property type="match status" value="1"/>
</dbReference>
<keyword evidence="8 17" id="KW-0479">Metal-binding</keyword>
<dbReference type="NCBIfam" id="NF006506">
    <property type="entry name" value="PRK08942.1"/>
    <property type="match status" value="1"/>
</dbReference>
<keyword evidence="10 17" id="KW-0862">Zinc</keyword>
<keyword evidence="12 14" id="KW-0119">Carbohydrate metabolism</keyword>
<comment type="similarity">
    <text evidence="13 14">Belongs to the gmhB family.</text>
</comment>
<evidence type="ECO:0000256" key="7">
    <source>
        <dbReference type="ARBA" id="ARBA00022490"/>
    </source>
</evidence>
<dbReference type="EMBL" id="JAHXRI010000007">
    <property type="protein sequence ID" value="MBZ1350911.1"/>
    <property type="molecule type" value="Genomic_DNA"/>
</dbReference>
<evidence type="ECO:0000256" key="8">
    <source>
        <dbReference type="ARBA" id="ARBA00022723"/>
    </source>
</evidence>
<dbReference type="PANTHER" id="PTHR42891:SF1">
    <property type="entry name" value="D-GLYCERO-BETA-D-MANNO-HEPTOSE-1,7-BISPHOSPHATE 7-PHOSPHATASE"/>
    <property type="match status" value="1"/>
</dbReference>
<evidence type="ECO:0000256" key="6">
    <source>
        <dbReference type="ARBA" id="ARBA00011245"/>
    </source>
</evidence>
<evidence type="ECO:0000256" key="11">
    <source>
        <dbReference type="ARBA" id="ARBA00022842"/>
    </source>
</evidence>
<dbReference type="PIRSF" id="PIRSF004682">
    <property type="entry name" value="GmhB"/>
    <property type="match status" value="1"/>
</dbReference>
<comment type="catalytic activity">
    <reaction evidence="1">
        <text>D-glycero-beta-D-manno-heptose 1,7-bisphosphate + H2O = D-glycero-beta-D-manno-heptose 1-phosphate + phosphate</text>
        <dbReference type="Rhea" id="RHEA:28518"/>
        <dbReference type="ChEBI" id="CHEBI:15377"/>
        <dbReference type="ChEBI" id="CHEBI:43474"/>
        <dbReference type="ChEBI" id="CHEBI:60208"/>
        <dbReference type="ChEBI" id="CHEBI:61593"/>
        <dbReference type="EC" id="3.1.3.82"/>
    </reaction>
</comment>
<sequence length="180" mass="19264">MKLIILDRDGVINEDSDDYIKHPDEWHPLPGSLEAIARLHQAGWTIAIASNQSGLARGLFDITALSDIHQKFRKALSHLGGAVDAIFVCPHGPDDNCLCRKPLPGLFHDIGRRFDTSLEGVPAVGDSLRDLQASAAAGCVPWLVQTGNGSKTQAKGDLPAGLRVAKDLADAVDQILSETN</sequence>
<comment type="pathway">
    <text evidence="5">Nucleotide-sugar biosynthesis; ADP-L-glycero-beta-D-manno-heptose biosynthesis; ADP-L-glycero-beta-D-manno-heptose from D-glycero-beta-D-manno-heptose 7-phosphate: step 2/4.</text>
</comment>
<feature type="site" description="Contributes to substrate recognition" evidence="16">
    <location>
        <position position="100"/>
    </location>
</feature>
<evidence type="ECO:0000313" key="18">
    <source>
        <dbReference type="EMBL" id="MBZ1350911.1"/>
    </source>
</evidence>
<evidence type="ECO:0000313" key="19">
    <source>
        <dbReference type="Proteomes" id="UP000739565"/>
    </source>
</evidence>
<feature type="binding site" evidence="17">
    <location>
        <position position="89"/>
    </location>
    <ligand>
        <name>Zn(2+)</name>
        <dbReference type="ChEBI" id="CHEBI:29105"/>
    </ligand>
</feature>
<dbReference type="GO" id="GO:0034200">
    <property type="term" value="F:D-glycero-beta-D-manno-heptose 1,7-bisphosphate 7-phosphatase activity"/>
    <property type="evidence" value="ECO:0007669"/>
    <property type="project" value="UniProtKB-EC"/>
</dbReference>
<feature type="site" description="Stabilizes the phosphoryl group" evidence="16">
    <location>
        <position position="50"/>
    </location>
</feature>
<dbReference type="GO" id="GO:0005975">
    <property type="term" value="P:carbohydrate metabolic process"/>
    <property type="evidence" value="ECO:0007669"/>
    <property type="project" value="InterPro"/>
</dbReference>
<dbReference type="EC" id="3.1.3.-" evidence="14"/>
<feature type="binding site" evidence="17">
    <location>
        <position position="91"/>
    </location>
    <ligand>
        <name>Zn(2+)</name>
        <dbReference type="ChEBI" id="CHEBI:29105"/>
    </ligand>
</feature>
<dbReference type="InterPro" id="IPR006549">
    <property type="entry name" value="HAD-SF_hydro_IIIA"/>
</dbReference>
<dbReference type="NCBIfam" id="TIGR01662">
    <property type="entry name" value="HAD-SF-IIIA"/>
    <property type="match status" value="1"/>
</dbReference>
<dbReference type="InterPro" id="IPR004446">
    <property type="entry name" value="Heptose_bisP_phosphatase"/>
</dbReference>
<feature type="binding site" evidence="17">
    <location>
        <position position="9"/>
    </location>
    <ligand>
        <name>Mg(2+)</name>
        <dbReference type="ChEBI" id="CHEBI:18420"/>
    </ligand>
</feature>
<evidence type="ECO:0000256" key="12">
    <source>
        <dbReference type="ARBA" id="ARBA00023277"/>
    </source>
</evidence>
<protein>
    <recommendedName>
        <fullName evidence="14">D,D-heptose 1,7-bisphosphate phosphatase</fullName>
        <ecNumber evidence="14">3.1.3.-</ecNumber>
    </recommendedName>
</protein>
<comment type="cofactor">
    <cofactor evidence="2 17">
        <name>Mg(2+)</name>
        <dbReference type="ChEBI" id="CHEBI:18420"/>
    </cofactor>
</comment>
<comment type="subunit">
    <text evidence="6">Monomer.</text>
</comment>
<dbReference type="GO" id="GO:0005737">
    <property type="term" value="C:cytoplasm"/>
    <property type="evidence" value="ECO:0007669"/>
    <property type="project" value="UniProtKB-SubCell"/>
</dbReference>
<gene>
    <name evidence="18" type="primary">gmhB</name>
    <name evidence="18" type="ORF">KZZ10_09675</name>
</gene>
<evidence type="ECO:0000256" key="14">
    <source>
        <dbReference type="PIRNR" id="PIRNR004682"/>
    </source>
</evidence>
<dbReference type="GO" id="GO:0046872">
    <property type="term" value="F:metal ion binding"/>
    <property type="evidence" value="ECO:0007669"/>
    <property type="project" value="UniProtKB-KW"/>
</dbReference>
<evidence type="ECO:0000256" key="17">
    <source>
        <dbReference type="PIRSR" id="PIRSR004682-4"/>
    </source>
</evidence>
<accession>A0A953NCW7</accession>
<reference evidence="18" key="1">
    <citation type="submission" date="2021-07" db="EMBL/GenBank/DDBJ databases">
        <title>New genus and species of the family Alcaligenaceae.</title>
        <authorList>
            <person name="Hahn M.W."/>
        </authorList>
    </citation>
    <scope>NUCLEOTIDE SEQUENCE</scope>
    <source>
        <strain evidence="18">LF4-65</strain>
    </source>
</reference>
<keyword evidence="11 17" id="KW-0460">Magnesium</keyword>
<evidence type="ECO:0000256" key="1">
    <source>
        <dbReference type="ARBA" id="ARBA00001226"/>
    </source>
</evidence>
<dbReference type="Proteomes" id="UP000739565">
    <property type="component" value="Unassembled WGS sequence"/>
</dbReference>
<dbReference type="SUPFAM" id="SSF56784">
    <property type="entry name" value="HAD-like"/>
    <property type="match status" value="1"/>
</dbReference>
<feature type="active site" description="Proton donor" evidence="15">
    <location>
        <position position="9"/>
    </location>
</feature>
<feature type="binding site" evidence="17">
    <location>
        <position position="99"/>
    </location>
    <ligand>
        <name>Zn(2+)</name>
        <dbReference type="ChEBI" id="CHEBI:29105"/>
    </ligand>
</feature>
<dbReference type="AlphaFoldDB" id="A0A953NCW7"/>
<dbReference type="InterPro" id="IPR023214">
    <property type="entry name" value="HAD_sf"/>
</dbReference>
<proteinExistence type="inferred from homology"/>
<evidence type="ECO:0000256" key="10">
    <source>
        <dbReference type="ARBA" id="ARBA00022833"/>
    </source>
</evidence>
<dbReference type="InterPro" id="IPR006543">
    <property type="entry name" value="Histidinol-phos"/>
</dbReference>
<evidence type="ECO:0000256" key="3">
    <source>
        <dbReference type="ARBA" id="ARBA00001947"/>
    </source>
</evidence>
<dbReference type="NCBIfam" id="TIGR01656">
    <property type="entry name" value="Histidinol-ppas"/>
    <property type="match status" value="1"/>
</dbReference>
<feature type="binding site" evidence="17">
    <location>
        <position position="97"/>
    </location>
    <ligand>
        <name>Zn(2+)</name>
        <dbReference type="ChEBI" id="CHEBI:29105"/>
    </ligand>
</feature>
<keyword evidence="7 14" id="KW-0963">Cytoplasm</keyword>
<keyword evidence="19" id="KW-1185">Reference proteome</keyword>
<name>A0A953NCW7_9BURK</name>
<organism evidence="18 19">
    <name type="scientific">Zwartia hollandica</name>
    <dbReference type="NCBI Taxonomy" id="324606"/>
    <lineage>
        <taxon>Bacteria</taxon>
        <taxon>Pseudomonadati</taxon>
        <taxon>Pseudomonadota</taxon>
        <taxon>Betaproteobacteria</taxon>
        <taxon>Burkholderiales</taxon>
        <taxon>Alcaligenaceae</taxon>
        <taxon>Zwartia</taxon>
    </lineage>
</organism>
<feature type="active site" description="Nucleophile" evidence="15">
    <location>
        <position position="7"/>
    </location>
</feature>
<dbReference type="Gene3D" id="3.40.50.1000">
    <property type="entry name" value="HAD superfamily/HAD-like"/>
    <property type="match status" value="1"/>
</dbReference>
<dbReference type="InterPro" id="IPR036412">
    <property type="entry name" value="HAD-like_sf"/>
</dbReference>
<evidence type="ECO:0000256" key="15">
    <source>
        <dbReference type="PIRSR" id="PIRSR004682-1"/>
    </source>
</evidence>
<evidence type="ECO:0000256" key="4">
    <source>
        <dbReference type="ARBA" id="ARBA00004496"/>
    </source>
</evidence>
<comment type="caution">
    <text evidence="18">The sequence shown here is derived from an EMBL/GenBank/DDBJ whole genome shotgun (WGS) entry which is preliminary data.</text>
</comment>
<evidence type="ECO:0000256" key="9">
    <source>
        <dbReference type="ARBA" id="ARBA00022801"/>
    </source>
</evidence>
<dbReference type="Pfam" id="PF13242">
    <property type="entry name" value="Hydrolase_like"/>
    <property type="match status" value="1"/>
</dbReference>
<evidence type="ECO:0000256" key="16">
    <source>
        <dbReference type="PIRSR" id="PIRSR004682-3"/>
    </source>
</evidence>
<comment type="cofactor">
    <cofactor evidence="3 17">
        <name>Zn(2+)</name>
        <dbReference type="ChEBI" id="CHEBI:29105"/>
    </cofactor>
</comment>
<comment type="subcellular location">
    <subcellularLocation>
        <location evidence="4 14">Cytoplasm</location>
    </subcellularLocation>
</comment>
<feature type="binding site" evidence="17">
    <location>
        <position position="126"/>
    </location>
    <ligand>
        <name>Mg(2+)</name>
        <dbReference type="ChEBI" id="CHEBI:18420"/>
    </ligand>
</feature>